<protein>
    <recommendedName>
        <fullName evidence="6">Pseudouridine synthase</fullName>
        <ecNumber evidence="6">5.4.99.-</ecNumber>
    </recommendedName>
</protein>
<dbReference type="CDD" id="cd02869">
    <property type="entry name" value="PseudoU_synth_RluA_like"/>
    <property type="match status" value="1"/>
</dbReference>
<dbReference type="InterPro" id="IPR006145">
    <property type="entry name" value="PsdUridine_synth_RsuA/RluA"/>
</dbReference>
<comment type="catalytic activity">
    <reaction evidence="6">
        <text>a uridine in RNA = a pseudouridine in RNA</text>
        <dbReference type="Rhea" id="RHEA:48348"/>
        <dbReference type="Rhea" id="RHEA-COMP:12068"/>
        <dbReference type="Rhea" id="RHEA-COMP:12069"/>
        <dbReference type="ChEBI" id="CHEBI:65314"/>
        <dbReference type="ChEBI" id="CHEBI:65315"/>
    </reaction>
</comment>
<keyword evidence="9" id="KW-1185">Reference proteome</keyword>
<dbReference type="OrthoDB" id="9807829at2"/>
<dbReference type="STRING" id="1427503.HE1_00460"/>
<dbReference type="InterPro" id="IPR020103">
    <property type="entry name" value="PsdUridine_synth_cat_dom_sf"/>
</dbReference>
<dbReference type="NCBIfam" id="TIGR00005">
    <property type="entry name" value="rluA_subfam"/>
    <property type="match status" value="1"/>
</dbReference>
<dbReference type="CDD" id="cd00165">
    <property type="entry name" value="S4"/>
    <property type="match status" value="1"/>
</dbReference>
<dbReference type="GO" id="GO:0160140">
    <property type="term" value="F:23S rRNA pseudouridine(1911/1915/1917) synthase activity"/>
    <property type="evidence" value="ECO:0007669"/>
    <property type="project" value="UniProtKB-EC"/>
</dbReference>
<dbReference type="RefSeq" id="WP_006304716.1">
    <property type="nucleotide sequence ID" value="NZ_BAUP01000065.1"/>
</dbReference>
<evidence type="ECO:0000313" key="8">
    <source>
        <dbReference type="EMBL" id="GAJ46137.1"/>
    </source>
</evidence>
<dbReference type="EC" id="5.4.99.-" evidence="6"/>
<dbReference type="Proteomes" id="UP000024842">
    <property type="component" value="Unassembled WGS sequence"/>
</dbReference>
<proteinExistence type="inferred from homology"/>
<dbReference type="InterPro" id="IPR006225">
    <property type="entry name" value="PsdUridine_synth_RluC/D"/>
</dbReference>
<dbReference type="PANTHER" id="PTHR21600:SF44">
    <property type="entry name" value="RIBOSOMAL LARGE SUBUNIT PSEUDOURIDINE SYNTHASE D"/>
    <property type="match status" value="1"/>
</dbReference>
<dbReference type="Pfam" id="PF00849">
    <property type="entry name" value="PseudoU_synth_2"/>
    <property type="match status" value="1"/>
</dbReference>
<evidence type="ECO:0000259" key="7">
    <source>
        <dbReference type="Pfam" id="PF00849"/>
    </source>
</evidence>
<dbReference type="GO" id="GO:0000455">
    <property type="term" value="P:enzyme-directed rRNA pseudouridine synthesis"/>
    <property type="evidence" value="ECO:0007669"/>
    <property type="project" value="TreeGrafter"/>
</dbReference>
<keyword evidence="5" id="KW-0694">RNA-binding</keyword>
<gene>
    <name evidence="8" type="ORF">HE1_00460</name>
</gene>
<dbReference type="EMBL" id="BAUP01000065">
    <property type="protein sequence ID" value="GAJ46137.1"/>
    <property type="molecule type" value="Genomic_DNA"/>
</dbReference>
<dbReference type="InterPro" id="IPR036986">
    <property type="entry name" value="S4_RNA-bd_sf"/>
</dbReference>
<comment type="function">
    <text evidence="6">Responsible for synthesis of pseudouridine from uracil.</text>
</comment>
<comment type="similarity">
    <text evidence="1 6">Belongs to the pseudouridine synthase RluA family.</text>
</comment>
<accession>A0A023DZ57</accession>
<name>A0A023DZ57_9PROT</name>
<dbReference type="AlphaFoldDB" id="A0A023DZ57"/>
<dbReference type="PROSITE" id="PS01129">
    <property type="entry name" value="PSI_RLU"/>
    <property type="match status" value="1"/>
</dbReference>
<dbReference type="InterPro" id="IPR006224">
    <property type="entry name" value="PsdUridine_synth_RluA-like_CS"/>
</dbReference>
<comment type="catalytic activity">
    <reaction evidence="3">
        <text>uridine(1911/1915/1917) in 23S rRNA = pseudouridine(1911/1915/1917) in 23S rRNA</text>
        <dbReference type="Rhea" id="RHEA:42524"/>
        <dbReference type="Rhea" id="RHEA-COMP:10097"/>
        <dbReference type="Rhea" id="RHEA-COMP:10098"/>
        <dbReference type="ChEBI" id="CHEBI:65314"/>
        <dbReference type="ChEBI" id="CHEBI:65315"/>
        <dbReference type="EC" id="5.4.99.23"/>
    </reaction>
</comment>
<reference evidence="8 9" key="1">
    <citation type="journal article" date="2014" name="FEMS Microbiol. Lett.">
        <title>Draft genome sequences of three Holospora species (Holospora obtusa, Holospora undulata, and Holospora elegans), endonuclear symbiotic bacteria of the ciliate Paramecium caudatum.</title>
        <authorList>
            <person name="Dohra H."/>
            <person name="Tanaka K."/>
            <person name="Suzuki T."/>
            <person name="Fujishima M."/>
            <person name="Suzuki H."/>
        </authorList>
    </citation>
    <scope>NUCLEOTIDE SEQUENCE [LARGE SCALE GENOMIC DNA]</scope>
    <source>
        <strain evidence="8 9">E1</strain>
    </source>
</reference>
<dbReference type="GO" id="GO:0003723">
    <property type="term" value="F:RNA binding"/>
    <property type="evidence" value="ECO:0007669"/>
    <property type="project" value="UniProtKB-KW"/>
</dbReference>
<sequence>MVESNKIYTLCVDSEFSGIRLDQFLAKRLPKCSRTCIQNMLEQGQVKNSEGALSKKHQSMKVSFGTVFRVEIFPPKPCELKPISMLLDILYEDEDIVAINKPAGQVVHPSIGHQEDSLVHGLLAHCKNQLSELAGHQRPGIVHRLDQFTSGALLVAKNDLSHRHLSEQFAQRRIRKTYWAIVYACPTPLAGRVEVHMGRHPRYPLRMSVSLTQGKVSITRYRTKARSKCQKYSLVECFPETGRTHQIRVHLAHLGNGIVGDHIYGRPHKDLSRQGLHAYQLSFTHPTTNENVSITSKIPEDMMIFLQLYFDESTIRPLF</sequence>
<dbReference type="PANTHER" id="PTHR21600">
    <property type="entry name" value="MITOCHONDRIAL RNA PSEUDOURIDINE SYNTHASE"/>
    <property type="match status" value="1"/>
</dbReference>
<evidence type="ECO:0000256" key="2">
    <source>
        <dbReference type="ARBA" id="ARBA00023235"/>
    </source>
</evidence>
<evidence type="ECO:0000256" key="3">
    <source>
        <dbReference type="ARBA" id="ARBA00036882"/>
    </source>
</evidence>
<evidence type="ECO:0000256" key="1">
    <source>
        <dbReference type="ARBA" id="ARBA00010876"/>
    </source>
</evidence>
<comment type="caution">
    <text evidence="8">The sequence shown here is derived from an EMBL/GenBank/DDBJ whole genome shotgun (WGS) entry which is preliminary data.</text>
</comment>
<dbReference type="Gene3D" id="3.10.290.10">
    <property type="entry name" value="RNA-binding S4 domain"/>
    <property type="match status" value="1"/>
</dbReference>
<evidence type="ECO:0000256" key="6">
    <source>
        <dbReference type="RuleBase" id="RU362028"/>
    </source>
</evidence>
<evidence type="ECO:0000313" key="9">
    <source>
        <dbReference type="Proteomes" id="UP000024842"/>
    </source>
</evidence>
<dbReference type="Gene3D" id="3.30.2350.10">
    <property type="entry name" value="Pseudouridine synthase"/>
    <property type="match status" value="1"/>
</dbReference>
<organism evidence="8 9">
    <name type="scientific">Holospora elegans E1</name>
    <dbReference type="NCBI Taxonomy" id="1427503"/>
    <lineage>
        <taxon>Bacteria</taxon>
        <taxon>Pseudomonadati</taxon>
        <taxon>Pseudomonadota</taxon>
        <taxon>Alphaproteobacteria</taxon>
        <taxon>Holosporales</taxon>
        <taxon>Holosporaceae</taxon>
        <taxon>Holospora</taxon>
    </lineage>
</organism>
<evidence type="ECO:0000256" key="5">
    <source>
        <dbReference type="PROSITE-ProRule" id="PRU00182"/>
    </source>
</evidence>
<dbReference type="PROSITE" id="PS50889">
    <property type="entry name" value="S4"/>
    <property type="match status" value="1"/>
</dbReference>
<keyword evidence="2 6" id="KW-0413">Isomerase</keyword>
<evidence type="ECO:0000256" key="4">
    <source>
        <dbReference type="PIRSR" id="PIRSR606225-1"/>
    </source>
</evidence>
<feature type="domain" description="Pseudouridine synthase RsuA/RluA-like" evidence="7">
    <location>
        <begin position="96"/>
        <end position="253"/>
    </location>
</feature>
<feature type="active site" evidence="4">
    <location>
        <position position="146"/>
    </location>
</feature>
<dbReference type="SUPFAM" id="SSF55120">
    <property type="entry name" value="Pseudouridine synthase"/>
    <property type="match status" value="1"/>
</dbReference>
<dbReference type="InterPro" id="IPR050188">
    <property type="entry name" value="RluA_PseudoU_synthase"/>
</dbReference>